<name>A0A5S9IWK1_UABAM</name>
<evidence type="ECO:0000313" key="2">
    <source>
        <dbReference type="EMBL" id="BBM87855.1"/>
    </source>
</evidence>
<sequence>MFTSDLFIDWQIILNFLPKNQQKALLQTNMEVIATLHLFFVIVGVVFPTNKSPKTYNSLYWNPLQIKILEGYPARRHPT</sequence>
<protein>
    <submittedName>
        <fullName evidence="2">Uncharacterized protein</fullName>
    </submittedName>
</protein>
<keyword evidence="1" id="KW-0812">Transmembrane</keyword>
<keyword evidence="1" id="KW-0472">Membrane</keyword>
<accession>A0A5S9IWK1</accession>
<organism evidence="2 3">
    <name type="scientific">Uabimicrobium amorphum</name>
    <dbReference type="NCBI Taxonomy" id="2596890"/>
    <lineage>
        <taxon>Bacteria</taxon>
        <taxon>Pseudomonadati</taxon>
        <taxon>Planctomycetota</taxon>
        <taxon>Candidatus Uabimicrobiia</taxon>
        <taxon>Candidatus Uabimicrobiales</taxon>
        <taxon>Candidatus Uabimicrobiaceae</taxon>
        <taxon>Candidatus Uabimicrobium</taxon>
    </lineage>
</organism>
<dbReference type="Proteomes" id="UP000326354">
    <property type="component" value="Chromosome"/>
</dbReference>
<dbReference type="KEGG" id="uam:UABAM_06270"/>
<feature type="transmembrane region" description="Helical" evidence="1">
    <location>
        <begin position="24"/>
        <end position="47"/>
    </location>
</feature>
<keyword evidence="3" id="KW-1185">Reference proteome</keyword>
<evidence type="ECO:0000256" key="1">
    <source>
        <dbReference type="SAM" id="Phobius"/>
    </source>
</evidence>
<keyword evidence="1" id="KW-1133">Transmembrane helix</keyword>
<proteinExistence type="predicted"/>
<evidence type="ECO:0000313" key="3">
    <source>
        <dbReference type="Proteomes" id="UP000326354"/>
    </source>
</evidence>
<dbReference type="EMBL" id="AP019860">
    <property type="protein sequence ID" value="BBM87855.1"/>
    <property type="molecule type" value="Genomic_DNA"/>
</dbReference>
<dbReference type="AlphaFoldDB" id="A0A5S9IWK1"/>
<reference evidence="2 3" key="1">
    <citation type="submission" date="2019-08" db="EMBL/GenBank/DDBJ databases">
        <title>Complete genome sequence of Candidatus Uab amorphum.</title>
        <authorList>
            <person name="Shiratori T."/>
            <person name="Suzuki S."/>
            <person name="Kakizawa Y."/>
            <person name="Ishida K."/>
        </authorList>
    </citation>
    <scope>NUCLEOTIDE SEQUENCE [LARGE SCALE GENOMIC DNA]</scope>
    <source>
        <strain evidence="2 3">SRT547</strain>
    </source>
</reference>
<gene>
    <name evidence="2" type="ORF">UABAM_06270</name>
</gene>